<dbReference type="Proteomes" id="UP000634136">
    <property type="component" value="Unassembled WGS sequence"/>
</dbReference>
<comment type="caution">
    <text evidence="3">The sequence shown here is derived from an EMBL/GenBank/DDBJ whole genome shotgun (WGS) entry which is preliminary data.</text>
</comment>
<accession>A0A834WG78</accession>
<dbReference type="AlphaFoldDB" id="A0A834WG78"/>
<evidence type="ECO:0000313" key="3">
    <source>
        <dbReference type="EMBL" id="KAF7815929.1"/>
    </source>
</evidence>
<gene>
    <name evidence="3" type="ORF">G2W53_029898</name>
</gene>
<feature type="compositionally biased region" description="Low complexity" evidence="2">
    <location>
        <begin position="129"/>
        <end position="138"/>
    </location>
</feature>
<evidence type="ECO:0000256" key="2">
    <source>
        <dbReference type="SAM" id="MobiDB-lite"/>
    </source>
</evidence>
<evidence type="ECO:0000256" key="1">
    <source>
        <dbReference type="SAM" id="Coils"/>
    </source>
</evidence>
<sequence length="153" mass="17490">MASGVVANDTLYINMTVSDLVLKLREAEAEKMELKGQVEKKQREIESLKKRVKKSLEDAMKREKKIGKLKNETRKLVEENLRNEEIWMKKSISQSSYHLCLFLFVPPASRSLGSGQYLRNMEEDDLDISVSSTSSSEASESDTLHHCHKKSKT</sequence>
<keyword evidence="1" id="KW-0175">Coiled coil</keyword>
<dbReference type="EMBL" id="JAAIUW010000009">
    <property type="protein sequence ID" value="KAF7815929.1"/>
    <property type="molecule type" value="Genomic_DNA"/>
</dbReference>
<organism evidence="3 4">
    <name type="scientific">Senna tora</name>
    <dbReference type="NCBI Taxonomy" id="362788"/>
    <lineage>
        <taxon>Eukaryota</taxon>
        <taxon>Viridiplantae</taxon>
        <taxon>Streptophyta</taxon>
        <taxon>Embryophyta</taxon>
        <taxon>Tracheophyta</taxon>
        <taxon>Spermatophyta</taxon>
        <taxon>Magnoliopsida</taxon>
        <taxon>eudicotyledons</taxon>
        <taxon>Gunneridae</taxon>
        <taxon>Pentapetalae</taxon>
        <taxon>rosids</taxon>
        <taxon>fabids</taxon>
        <taxon>Fabales</taxon>
        <taxon>Fabaceae</taxon>
        <taxon>Caesalpinioideae</taxon>
        <taxon>Cassia clade</taxon>
        <taxon>Senna</taxon>
    </lineage>
</organism>
<evidence type="ECO:0000313" key="4">
    <source>
        <dbReference type="Proteomes" id="UP000634136"/>
    </source>
</evidence>
<keyword evidence="4" id="KW-1185">Reference proteome</keyword>
<proteinExistence type="predicted"/>
<feature type="region of interest" description="Disordered" evidence="2">
    <location>
        <begin position="128"/>
        <end position="153"/>
    </location>
</feature>
<reference evidence="3" key="1">
    <citation type="submission" date="2020-09" db="EMBL/GenBank/DDBJ databases">
        <title>Genome-Enabled Discovery of Anthraquinone Biosynthesis in Senna tora.</title>
        <authorList>
            <person name="Kang S.-H."/>
            <person name="Pandey R.P."/>
            <person name="Lee C.-M."/>
            <person name="Sim J.-S."/>
            <person name="Jeong J.-T."/>
            <person name="Choi B.-S."/>
            <person name="Jung M."/>
            <person name="Ginzburg D."/>
            <person name="Zhao K."/>
            <person name="Won S.Y."/>
            <person name="Oh T.-J."/>
            <person name="Yu Y."/>
            <person name="Kim N.-H."/>
            <person name="Lee O.R."/>
            <person name="Lee T.-H."/>
            <person name="Bashyal P."/>
            <person name="Kim T.-S."/>
            <person name="Lee W.-H."/>
            <person name="Kawkins C."/>
            <person name="Kim C.-K."/>
            <person name="Kim J.S."/>
            <person name="Ahn B.O."/>
            <person name="Rhee S.Y."/>
            <person name="Sohng J.K."/>
        </authorList>
    </citation>
    <scope>NUCLEOTIDE SEQUENCE</scope>
    <source>
        <tissue evidence="3">Leaf</tissue>
    </source>
</reference>
<feature type="coiled-coil region" evidence="1">
    <location>
        <begin position="17"/>
        <end position="58"/>
    </location>
</feature>
<name>A0A834WG78_9FABA</name>
<protein>
    <submittedName>
        <fullName evidence="3">Uncharacterized protein</fullName>
    </submittedName>
</protein>